<dbReference type="SUPFAM" id="SSF51735">
    <property type="entry name" value="NAD(P)-binding Rossmann-fold domains"/>
    <property type="match status" value="1"/>
</dbReference>
<evidence type="ECO:0000256" key="1">
    <source>
        <dbReference type="ARBA" id="ARBA00006484"/>
    </source>
</evidence>
<feature type="region of interest" description="Disordered" evidence="3">
    <location>
        <begin position="108"/>
        <end position="129"/>
    </location>
</feature>
<organism evidence="4 5">
    <name type="scientific">Lolium multiflorum</name>
    <name type="common">Italian ryegrass</name>
    <name type="synonym">Lolium perenne subsp. multiflorum</name>
    <dbReference type="NCBI Taxonomy" id="4521"/>
    <lineage>
        <taxon>Eukaryota</taxon>
        <taxon>Viridiplantae</taxon>
        <taxon>Streptophyta</taxon>
        <taxon>Embryophyta</taxon>
        <taxon>Tracheophyta</taxon>
        <taxon>Spermatophyta</taxon>
        <taxon>Magnoliopsida</taxon>
        <taxon>Liliopsida</taxon>
        <taxon>Poales</taxon>
        <taxon>Poaceae</taxon>
        <taxon>BOP clade</taxon>
        <taxon>Pooideae</taxon>
        <taxon>Poodae</taxon>
        <taxon>Poeae</taxon>
        <taxon>Poeae Chloroplast Group 2 (Poeae type)</taxon>
        <taxon>Loliodinae</taxon>
        <taxon>Loliinae</taxon>
        <taxon>Lolium</taxon>
    </lineage>
</organism>
<dbReference type="InterPro" id="IPR036291">
    <property type="entry name" value="NAD(P)-bd_dom_sf"/>
</dbReference>
<protein>
    <submittedName>
        <fullName evidence="4">Uncharacterized protein</fullName>
    </submittedName>
</protein>
<dbReference type="GO" id="GO:0016491">
    <property type="term" value="F:oxidoreductase activity"/>
    <property type="evidence" value="ECO:0007669"/>
    <property type="project" value="UniProtKB-KW"/>
</dbReference>
<reference evidence="4" key="1">
    <citation type="submission" date="2023-07" db="EMBL/GenBank/DDBJ databases">
        <title>A chromosome-level genome assembly of Lolium multiflorum.</title>
        <authorList>
            <person name="Chen Y."/>
            <person name="Copetti D."/>
            <person name="Kolliker R."/>
            <person name="Studer B."/>
        </authorList>
    </citation>
    <scope>NUCLEOTIDE SEQUENCE</scope>
    <source>
        <strain evidence="4">02402/16</strain>
        <tissue evidence="4">Leaf</tissue>
    </source>
</reference>
<evidence type="ECO:0000313" key="5">
    <source>
        <dbReference type="Proteomes" id="UP001231189"/>
    </source>
</evidence>
<dbReference type="PRINTS" id="PR00080">
    <property type="entry name" value="SDRFAMILY"/>
</dbReference>
<gene>
    <name evidence="4" type="ORF">QYE76_033481</name>
</gene>
<keyword evidence="2" id="KW-0560">Oxidoreductase</keyword>
<dbReference type="AlphaFoldDB" id="A0AAD8QZ65"/>
<proteinExistence type="inferred from homology"/>
<comment type="caution">
    <text evidence="4">The sequence shown here is derived from an EMBL/GenBank/DDBJ whole genome shotgun (WGS) entry which is preliminary data.</text>
</comment>
<dbReference type="EMBL" id="JAUUTY010000007">
    <property type="protein sequence ID" value="KAK1609808.1"/>
    <property type="molecule type" value="Genomic_DNA"/>
</dbReference>
<feature type="region of interest" description="Disordered" evidence="3">
    <location>
        <begin position="1"/>
        <end position="29"/>
    </location>
</feature>
<evidence type="ECO:0000256" key="2">
    <source>
        <dbReference type="ARBA" id="ARBA00023002"/>
    </source>
</evidence>
<dbReference type="Pfam" id="PF13561">
    <property type="entry name" value="adh_short_C2"/>
    <property type="match status" value="1"/>
</dbReference>
<dbReference type="FunFam" id="3.40.50.720:FF:000084">
    <property type="entry name" value="Short-chain dehydrogenase reductase"/>
    <property type="match status" value="1"/>
</dbReference>
<feature type="compositionally biased region" description="Basic and acidic residues" evidence="3">
    <location>
        <begin position="108"/>
        <end position="122"/>
    </location>
</feature>
<sequence>MGTEAGRHGNSTPSLWSFSEPNSSVSHGLPLASPVTSAAPACGTRCVPARRRFTPVVDEIVEATSAGVTGVGAVAGVVGEAAEAPATTGEGGGAYEVATAAGGVDSRLIGDKSEGGGAEEAKSGAAGRARPGSARLLSASSCSGRLAGKVAVITGAASGIGKATAAEFVKNGAKVVIADIQDDLGHAVAEELGGSDTAFYARCDVTNEAQVAAAVDLALARHGRLDVMFNNAGIISGTSPIESMDLADFDRVMAVNLRGVAAGIKHAARAMVPRSQGCILCTASTAGVLGGSAPHAYSVSKTAVVGMVRSAAAELAARGVRVNAISPYGIATSMAKRGVREMLGLPPVGTDTDDEEVIRRVFEEDFNEMGGGVVLRAEDVARAAVFLASHDARYITGHNLMVDGGFSVGKPLNVPVR</sequence>
<dbReference type="InterPro" id="IPR002347">
    <property type="entry name" value="SDR_fam"/>
</dbReference>
<feature type="compositionally biased region" description="Polar residues" evidence="3">
    <location>
        <begin position="9"/>
        <end position="26"/>
    </location>
</feature>
<comment type="similarity">
    <text evidence="1">Belongs to the short-chain dehydrogenases/reductases (SDR) family.</text>
</comment>
<accession>A0AAD8QZ65</accession>
<dbReference type="Proteomes" id="UP001231189">
    <property type="component" value="Unassembled WGS sequence"/>
</dbReference>
<evidence type="ECO:0000256" key="3">
    <source>
        <dbReference type="SAM" id="MobiDB-lite"/>
    </source>
</evidence>
<dbReference type="PANTHER" id="PTHR43180">
    <property type="entry name" value="3-OXOACYL-(ACYL-CARRIER-PROTEIN) REDUCTASE (AFU_ORTHOLOGUE AFUA_6G11210)"/>
    <property type="match status" value="1"/>
</dbReference>
<name>A0AAD8QZ65_LOLMU</name>
<evidence type="ECO:0000313" key="4">
    <source>
        <dbReference type="EMBL" id="KAK1609808.1"/>
    </source>
</evidence>
<dbReference type="PRINTS" id="PR00081">
    <property type="entry name" value="GDHRDH"/>
</dbReference>
<dbReference type="Gene3D" id="3.40.50.720">
    <property type="entry name" value="NAD(P)-binding Rossmann-like Domain"/>
    <property type="match status" value="1"/>
</dbReference>
<dbReference type="PANTHER" id="PTHR43180:SF40">
    <property type="match status" value="1"/>
</dbReference>
<keyword evidence="5" id="KW-1185">Reference proteome</keyword>